<accession>A0A5J6G9X3</accession>
<dbReference type="GO" id="GO:0008483">
    <property type="term" value="F:transaminase activity"/>
    <property type="evidence" value="ECO:0007669"/>
    <property type="project" value="UniProtKB-KW"/>
</dbReference>
<dbReference type="InterPro" id="IPR015421">
    <property type="entry name" value="PyrdxlP-dep_Trfase_major"/>
</dbReference>
<evidence type="ECO:0000256" key="6">
    <source>
        <dbReference type="RuleBase" id="RU004508"/>
    </source>
</evidence>
<dbReference type="InterPro" id="IPR000653">
    <property type="entry name" value="DegT/StrS_aminotransferase"/>
</dbReference>
<dbReference type="InterPro" id="IPR015424">
    <property type="entry name" value="PyrdxlP-dep_Trfase"/>
</dbReference>
<dbReference type="GO" id="GO:0030170">
    <property type="term" value="F:pyridoxal phosphate binding"/>
    <property type="evidence" value="ECO:0007669"/>
    <property type="project" value="TreeGrafter"/>
</dbReference>
<keyword evidence="9" id="KW-1185">Reference proteome</keyword>
<dbReference type="GO" id="GO:0000271">
    <property type="term" value="P:polysaccharide biosynthetic process"/>
    <property type="evidence" value="ECO:0007669"/>
    <property type="project" value="TreeGrafter"/>
</dbReference>
<sequence>MPLQSSRLAVDNGTPVRGKPWPVWPQPTDGTLDALSRVLRSGRWAISGPYRGVESAERRFARRFADYHRIAHCVPASSGTASLMLALEACGVGAGDEVILPGVTWVASASTVVGVNAVPVFADIDPDTLCLDPDAVEAAITPATKAIVVVHLYAAVADLTRLKEVADRHGIVLIEDCAQAHGAEFEGHKVGTFGAVGTFSMQQSKVLTSGEGGAAITADPVLARRMEHLRADGRCYRDQAPPSGHMELVETGELMGSNRCISEFQAAVLTEQLGELDRFNALRRHNAELLDALLTDVGYRPQRSTPGTTARTYYTYVAELPDAELPGADITKVTEALTAELGFPVAPAYSPLNANPLYDPASRSRFALGPQHEKLIDPARFVLPVSGRLTRRLVTFHHAALLGDESDMRDIAEAFTKVLQHRAVLAA</sequence>
<dbReference type="InterPro" id="IPR015422">
    <property type="entry name" value="PyrdxlP-dep_Trfase_small"/>
</dbReference>
<evidence type="ECO:0000256" key="4">
    <source>
        <dbReference type="ARBA" id="ARBA00022898"/>
    </source>
</evidence>
<dbReference type="Gene3D" id="3.40.640.10">
    <property type="entry name" value="Type I PLP-dependent aspartate aminotransferase-like (Major domain)"/>
    <property type="match status" value="1"/>
</dbReference>
<organism evidence="8 9">
    <name type="scientific">Streptomyces kanamyceticus</name>
    <dbReference type="NCBI Taxonomy" id="1967"/>
    <lineage>
        <taxon>Bacteria</taxon>
        <taxon>Bacillati</taxon>
        <taxon>Actinomycetota</taxon>
        <taxon>Actinomycetes</taxon>
        <taxon>Kitasatosporales</taxon>
        <taxon>Streptomycetaceae</taxon>
        <taxon>Streptomyces</taxon>
    </lineage>
</organism>
<feature type="region of interest" description="Disordered" evidence="7">
    <location>
        <begin position="1"/>
        <end position="20"/>
    </location>
</feature>
<keyword evidence="3 8" id="KW-0808">Transferase</keyword>
<evidence type="ECO:0000256" key="3">
    <source>
        <dbReference type="ARBA" id="ARBA00022679"/>
    </source>
</evidence>
<dbReference type="OrthoDB" id="9804264at2"/>
<evidence type="ECO:0000256" key="5">
    <source>
        <dbReference type="ARBA" id="ARBA00038398"/>
    </source>
</evidence>
<dbReference type="Proteomes" id="UP000325529">
    <property type="component" value="Chromosome"/>
</dbReference>
<dbReference type="KEGG" id="ska:CP970_06665"/>
<dbReference type="AlphaFoldDB" id="A0A5J6G9X3"/>
<dbReference type="PANTHER" id="PTHR30244">
    <property type="entry name" value="TRANSAMINASE"/>
    <property type="match status" value="1"/>
</dbReference>
<proteinExistence type="inferred from homology"/>
<evidence type="ECO:0000256" key="2">
    <source>
        <dbReference type="ARBA" id="ARBA00022576"/>
    </source>
</evidence>
<dbReference type="KEGG" id="ag:CAE46938"/>
<evidence type="ECO:0000256" key="1">
    <source>
        <dbReference type="ARBA" id="ARBA00001933"/>
    </source>
</evidence>
<dbReference type="Gene3D" id="3.90.1150.10">
    <property type="entry name" value="Aspartate Aminotransferase, domain 1"/>
    <property type="match status" value="1"/>
</dbReference>
<dbReference type="RefSeq" id="WP_055553821.1">
    <property type="nucleotide sequence ID" value="NZ_CP023699.1"/>
</dbReference>
<evidence type="ECO:0000256" key="7">
    <source>
        <dbReference type="SAM" id="MobiDB-lite"/>
    </source>
</evidence>
<dbReference type="Pfam" id="PF01041">
    <property type="entry name" value="DegT_DnrJ_EryC1"/>
    <property type="match status" value="1"/>
</dbReference>
<keyword evidence="2 8" id="KW-0032">Aminotransferase</keyword>
<dbReference type="PANTHER" id="PTHR30244:SF34">
    <property type="entry name" value="DTDP-4-AMINO-4,6-DIDEOXYGALACTOSE TRANSAMINASE"/>
    <property type="match status" value="1"/>
</dbReference>
<protein>
    <submittedName>
        <fullName evidence="8">DegT/DnrJ/EryC1/StrS family aminotransferase</fullName>
    </submittedName>
</protein>
<evidence type="ECO:0000313" key="8">
    <source>
        <dbReference type="EMBL" id="QEU90631.1"/>
    </source>
</evidence>
<name>A0A5J6G9X3_STRKN</name>
<comment type="similarity">
    <text evidence="5">Belongs to the DegT/DnrJ/EryC1 family. L-glutamine:2-deoxy-scyllo-inosose/scyllo-inosose aminotransferase subfamily.</text>
</comment>
<dbReference type="SMR" id="A0A5J6G9X3"/>
<dbReference type="CDD" id="cd00616">
    <property type="entry name" value="AHBA_syn"/>
    <property type="match status" value="1"/>
</dbReference>
<reference evidence="8 9" key="1">
    <citation type="submission" date="2017-09" db="EMBL/GenBank/DDBJ databases">
        <authorList>
            <person name="Lee N."/>
            <person name="Cho B.-K."/>
        </authorList>
    </citation>
    <scope>NUCLEOTIDE SEQUENCE [LARGE SCALE GENOMIC DNA]</scope>
    <source>
        <strain evidence="8 9">ATCC 12853</strain>
    </source>
</reference>
<dbReference type="EMBL" id="CP023699">
    <property type="protein sequence ID" value="QEU90631.1"/>
    <property type="molecule type" value="Genomic_DNA"/>
</dbReference>
<dbReference type="SUPFAM" id="SSF53383">
    <property type="entry name" value="PLP-dependent transferases"/>
    <property type="match status" value="1"/>
</dbReference>
<comment type="cofactor">
    <cofactor evidence="1">
        <name>pyridoxal 5'-phosphate</name>
        <dbReference type="ChEBI" id="CHEBI:597326"/>
    </cofactor>
</comment>
<keyword evidence="4 6" id="KW-0663">Pyridoxal phosphate</keyword>
<evidence type="ECO:0000313" key="9">
    <source>
        <dbReference type="Proteomes" id="UP000325529"/>
    </source>
</evidence>
<gene>
    <name evidence="8" type="ORF">CP970_06665</name>
</gene>